<reference evidence="1 2" key="1">
    <citation type="journal article" date="2018" name="Nat. Biotechnol.">
        <title>A standardized bacterial taxonomy based on genome phylogeny substantially revises the tree of life.</title>
        <authorList>
            <person name="Parks D.H."/>
            <person name="Chuvochina M."/>
            <person name="Waite D.W."/>
            <person name="Rinke C."/>
            <person name="Skarshewski A."/>
            <person name="Chaumeil P.A."/>
            <person name="Hugenholtz P."/>
        </authorList>
    </citation>
    <scope>NUCLEOTIDE SEQUENCE [LARGE SCALE GENOMIC DNA]</scope>
    <source>
        <strain evidence="1">UBA11978</strain>
    </source>
</reference>
<proteinExistence type="predicted"/>
<dbReference type="Proteomes" id="UP000263517">
    <property type="component" value="Unassembled WGS sequence"/>
</dbReference>
<evidence type="ECO:0000313" key="1">
    <source>
        <dbReference type="EMBL" id="HAW76926.1"/>
    </source>
</evidence>
<comment type="caution">
    <text evidence="1">The sequence shown here is derived from an EMBL/GenBank/DDBJ whole genome shotgun (WGS) entry which is preliminary data.</text>
</comment>
<dbReference type="Gene3D" id="3.40.50.300">
    <property type="entry name" value="P-loop containing nucleotide triphosphate hydrolases"/>
    <property type="match status" value="1"/>
</dbReference>
<name>A0A350P6K9_9ALTE</name>
<gene>
    <name evidence="1" type="ORF">DCW74_14480</name>
</gene>
<dbReference type="EMBL" id="DNAN01000509">
    <property type="protein sequence ID" value="HAW76926.1"/>
    <property type="molecule type" value="Genomic_DNA"/>
</dbReference>
<dbReference type="AlphaFoldDB" id="A0A350P6K9"/>
<evidence type="ECO:0008006" key="3">
    <source>
        <dbReference type="Google" id="ProtNLM"/>
    </source>
</evidence>
<protein>
    <recommendedName>
        <fullName evidence="3">Terminase</fullName>
    </recommendedName>
</protein>
<accession>A0A350P6K9</accession>
<sequence length="396" mass="45871">MNSANSWDEITDLIDNTIEDQRKSAQGAQRFGKARKEWNNTIQNEQVDIPVETLLTDDYFLGRFNIWPSIIDELSAIWHYRCDFEVDFYRGKKKLASKSIYALSFEHAKRRAGEKWKRIANDSDNIHVWRKHNIHTVVIECPKGTGKDFEMSLAIWLLVREYLIQDRTEFFAPYNLDLDTTVSINCMNRSQDQAKRVTFKELLPKFRTPFFEDYFPPQVDLDEAQDKRQYPSELRFPRNVVIFPGSGTAATGLGYCIGASCIDEANFMERTASSKRTIMGAENYDAAQEAYDDLYQRQESRFGAVRNGVMTLAGLTIVISSSRTKNDFTQTMKKRAQNDSGIYYTSKAFWERKPLDLSGETFQFDVDNMRVHDLVDTRDRYDSLIQGLEQPEAMQA</sequence>
<organism evidence="1 2">
    <name type="scientific">Alteromonas australica</name>
    <dbReference type="NCBI Taxonomy" id="589873"/>
    <lineage>
        <taxon>Bacteria</taxon>
        <taxon>Pseudomonadati</taxon>
        <taxon>Pseudomonadota</taxon>
        <taxon>Gammaproteobacteria</taxon>
        <taxon>Alteromonadales</taxon>
        <taxon>Alteromonadaceae</taxon>
        <taxon>Alteromonas/Salinimonas group</taxon>
        <taxon>Alteromonas</taxon>
    </lineage>
</organism>
<dbReference type="InterPro" id="IPR027417">
    <property type="entry name" value="P-loop_NTPase"/>
</dbReference>
<evidence type="ECO:0000313" key="2">
    <source>
        <dbReference type="Proteomes" id="UP000263517"/>
    </source>
</evidence>